<proteinExistence type="predicted"/>
<reference evidence="1" key="1">
    <citation type="submission" date="2018-04" db="EMBL/GenBank/DDBJ databases">
        <title>Transcriptome assembly of Sipha flava.</title>
        <authorList>
            <person name="Scully E.D."/>
            <person name="Geib S.M."/>
            <person name="Palmer N.A."/>
            <person name="Koch K."/>
            <person name="Bradshaw J."/>
            <person name="Heng-Moss T."/>
            <person name="Sarath G."/>
        </authorList>
    </citation>
    <scope>NUCLEOTIDE SEQUENCE</scope>
</reference>
<accession>A0A2S2QRG6</accession>
<protein>
    <submittedName>
        <fullName evidence="1">Uncharacterized protein</fullName>
    </submittedName>
</protein>
<organism evidence="1">
    <name type="scientific">Sipha flava</name>
    <name type="common">yellow sugarcane aphid</name>
    <dbReference type="NCBI Taxonomy" id="143950"/>
    <lineage>
        <taxon>Eukaryota</taxon>
        <taxon>Metazoa</taxon>
        <taxon>Ecdysozoa</taxon>
        <taxon>Arthropoda</taxon>
        <taxon>Hexapoda</taxon>
        <taxon>Insecta</taxon>
        <taxon>Pterygota</taxon>
        <taxon>Neoptera</taxon>
        <taxon>Paraneoptera</taxon>
        <taxon>Hemiptera</taxon>
        <taxon>Sternorrhyncha</taxon>
        <taxon>Aphidomorpha</taxon>
        <taxon>Aphidoidea</taxon>
        <taxon>Aphididae</taxon>
        <taxon>Sipha</taxon>
    </lineage>
</organism>
<name>A0A2S2QRG6_9HEMI</name>
<dbReference type="AlphaFoldDB" id="A0A2S2QRG6"/>
<dbReference type="EMBL" id="GGMS01011122">
    <property type="protein sequence ID" value="MBY80325.1"/>
    <property type="molecule type" value="Transcribed_RNA"/>
</dbReference>
<evidence type="ECO:0000313" key="1">
    <source>
        <dbReference type="EMBL" id="MBY80325.1"/>
    </source>
</evidence>
<gene>
    <name evidence="1" type="ORF">g.3840</name>
</gene>
<sequence length="122" mass="14390">MPIAFKYTELPSNQAEPDRLKTRRDTYLWVSKRTDIHVTLLRHKHRRPDIISRSALAATFHKGNVIVSPRVYYTHNTSFVQTVFRCGDHENHLTLLAYDNIVLIVVRYLQPVNECHFVREEC</sequence>